<keyword evidence="2" id="KW-1185">Reference proteome</keyword>
<protein>
    <submittedName>
        <fullName evidence="1">DUF3107 domain-containing protein</fullName>
    </submittedName>
</protein>
<dbReference type="RefSeq" id="WP_204911964.1">
    <property type="nucleotide sequence ID" value="NZ_BAAAYR010000001.1"/>
</dbReference>
<reference evidence="2" key="1">
    <citation type="journal article" date="2019" name="Int. J. Syst. Evol. Microbiol.">
        <title>The Global Catalogue of Microorganisms (GCM) 10K type strain sequencing project: providing services to taxonomists for standard genome sequencing and annotation.</title>
        <authorList>
            <consortium name="The Broad Institute Genomics Platform"/>
            <consortium name="The Broad Institute Genome Sequencing Center for Infectious Disease"/>
            <person name="Wu L."/>
            <person name="Ma J."/>
        </authorList>
    </citation>
    <scope>NUCLEOTIDE SEQUENCE [LARGE SCALE GENOMIC DNA]</scope>
    <source>
        <strain evidence="2">JCM 16540</strain>
    </source>
</reference>
<name>A0ABP6WVU5_9ACTN</name>
<evidence type="ECO:0000313" key="1">
    <source>
        <dbReference type="EMBL" id="GAA3556786.1"/>
    </source>
</evidence>
<accession>A0ABP6WVU5</accession>
<dbReference type="InterPro" id="IPR021456">
    <property type="entry name" value="DUF3107"/>
</dbReference>
<organism evidence="1 2">
    <name type="scientific">Microlunatus spumicola</name>
    <dbReference type="NCBI Taxonomy" id="81499"/>
    <lineage>
        <taxon>Bacteria</taxon>
        <taxon>Bacillati</taxon>
        <taxon>Actinomycetota</taxon>
        <taxon>Actinomycetes</taxon>
        <taxon>Propionibacteriales</taxon>
        <taxon>Propionibacteriaceae</taxon>
        <taxon>Microlunatus</taxon>
    </lineage>
</organism>
<sequence length="74" mass="7954">MEIKVGIQYVNREVVVDTDESAAQVEAAFAAAVADGSVLTLTDNRGRKVMIPGERIAYVELGEENARRVGFGSL</sequence>
<dbReference type="Proteomes" id="UP001500767">
    <property type="component" value="Unassembled WGS sequence"/>
</dbReference>
<gene>
    <name evidence="1" type="ORF">GCM10022197_09970</name>
</gene>
<comment type="caution">
    <text evidence="1">The sequence shown here is derived from an EMBL/GenBank/DDBJ whole genome shotgun (WGS) entry which is preliminary data.</text>
</comment>
<dbReference type="Pfam" id="PF11305">
    <property type="entry name" value="DUF3107"/>
    <property type="match status" value="1"/>
</dbReference>
<proteinExistence type="predicted"/>
<dbReference type="EMBL" id="BAAAYR010000001">
    <property type="protein sequence ID" value="GAA3556786.1"/>
    <property type="molecule type" value="Genomic_DNA"/>
</dbReference>
<evidence type="ECO:0000313" key="2">
    <source>
        <dbReference type="Proteomes" id="UP001500767"/>
    </source>
</evidence>